<accession>A0ABN9UEV7</accession>
<dbReference type="Proteomes" id="UP001189429">
    <property type="component" value="Unassembled WGS sequence"/>
</dbReference>
<evidence type="ECO:0000256" key="1">
    <source>
        <dbReference type="SAM" id="MobiDB-lite"/>
    </source>
</evidence>
<proteinExistence type="predicted"/>
<comment type="caution">
    <text evidence="2">The sequence shown here is derived from an EMBL/GenBank/DDBJ whole genome shotgun (WGS) entry which is preliminary data.</text>
</comment>
<evidence type="ECO:0000313" key="2">
    <source>
        <dbReference type="EMBL" id="CAK0858061.1"/>
    </source>
</evidence>
<feature type="region of interest" description="Disordered" evidence="1">
    <location>
        <begin position="378"/>
        <end position="400"/>
    </location>
</feature>
<sequence>MTSVASITAFMYDWNFGSNFSRYDSTSPAGSWVSPSGGWHKDMAWNSSVTKGPWRRTWKSVSYTWSGLTRVNLKFQRSWPIDTSMMATGWTMLSSLFKMARRCSTSADPSAPLGNPSWQADIMSPTRVCLEAGSFKSRYFWQSIATTNDMRGSSQSLPLKSSGFQLTKRKLSTAFIAWARTRMRNKPLCRTLTYSRVSVYQLAKLSVSSVVARYRSMMSFGCSAAMVKVRMWLKVDIVLKIFSNLRMPSKLFPTLSNVGIMSISISLAIATALAASTLFAQTVHGARKPEGSRSRRKPKRISTHSWYMQCWAVTSSMRCPVTTMTASLCSLSAKSWKNAMMASISFPMNAGTSSSLGGVASASLGAIELSRQAHLPRRDWARSRRRPCSGGASGWSRRWGTSEAADSLPGAATICMKSTKSSMGSRRISSQNASLLVCDSTSFVRRARLLLRLVPLRGDGHDARLARPCHADHEVEPASWQVTTHSAQRAKFRLIVGGATS</sequence>
<evidence type="ECO:0000313" key="3">
    <source>
        <dbReference type="Proteomes" id="UP001189429"/>
    </source>
</evidence>
<reference evidence="2" key="1">
    <citation type="submission" date="2023-10" db="EMBL/GenBank/DDBJ databases">
        <authorList>
            <person name="Chen Y."/>
            <person name="Shah S."/>
            <person name="Dougan E. K."/>
            <person name="Thang M."/>
            <person name="Chan C."/>
        </authorList>
    </citation>
    <scope>NUCLEOTIDE SEQUENCE [LARGE SCALE GENOMIC DNA]</scope>
</reference>
<name>A0ABN9UEV7_9DINO</name>
<keyword evidence="3" id="KW-1185">Reference proteome</keyword>
<protein>
    <submittedName>
        <fullName evidence="2">Uncharacterized protein</fullName>
    </submittedName>
</protein>
<dbReference type="EMBL" id="CAUYUJ010015782">
    <property type="protein sequence ID" value="CAK0858061.1"/>
    <property type="molecule type" value="Genomic_DNA"/>
</dbReference>
<gene>
    <name evidence="2" type="ORF">PCOR1329_LOCUS47963</name>
</gene>
<organism evidence="2 3">
    <name type="scientific">Prorocentrum cordatum</name>
    <dbReference type="NCBI Taxonomy" id="2364126"/>
    <lineage>
        <taxon>Eukaryota</taxon>
        <taxon>Sar</taxon>
        <taxon>Alveolata</taxon>
        <taxon>Dinophyceae</taxon>
        <taxon>Prorocentrales</taxon>
        <taxon>Prorocentraceae</taxon>
        <taxon>Prorocentrum</taxon>
    </lineage>
</organism>